<dbReference type="Pfam" id="PF02616">
    <property type="entry name" value="SMC_ScpA"/>
    <property type="match status" value="1"/>
</dbReference>
<accession>A0A497JGN5</accession>
<dbReference type="Gene3D" id="6.10.250.2410">
    <property type="match status" value="1"/>
</dbReference>
<organism evidence="1 2">
    <name type="scientific">Candidatus Iainarchaeum sp</name>
    <dbReference type="NCBI Taxonomy" id="3101447"/>
    <lineage>
        <taxon>Archaea</taxon>
        <taxon>Candidatus Iainarchaeota</taxon>
        <taxon>Candidatus Iainarchaeia</taxon>
        <taxon>Candidatus Iainarchaeales</taxon>
        <taxon>Candidatus Iainarchaeaceae</taxon>
        <taxon>Candidatus Iainarchaeum</taxon>
    </lineage>
</organism>
<protein>
    <recommendedName>
        <fullName evidence="3">Segregation/condensation protein A</fullName>
    </recommendedName>
</protein>
<gene>
    <name evidence="1" type="ORF">DRO07_02530</name>
</gene>
<dbReference type="InterPro" id="IPR003768">
    <property type="entry name" value="ScpA"/>
</dbReference>
<comment type="caution">
    <text evidence="1">The sequence shown here is derived from an EMBL/GenBank/DDBJ whole genome shotgun (WGS) entry which is preliminary data.</text>
</comment>
<proteinExistence type="predicted"/>
<dbReference type="AlphaFoldDB" id="A0A497JGN5"/>
<reference evidence="1 2" key="1">
    <citation type="submission" date="2018-06" db="EMBL/GenBank/DDBJ databases">
        <title>Extensive metabolic versatility and redundancy in microbially diverse, dynamic hydrothermal sediments.</title>
        <authorList>
            <person name="Dombrowski N."/>
            <person name="Teske A."/>
            <person name="Baker B.J."/>
        </authorList>
    </citation>
    <scope>NUCLEOTIDE SEQUENCE [LARGE SCALE GENOMIC DNA]</scope>
    <source>
        <strain evidence="1">B9_G13</strain>
    </source>
</reference>
<evidence type="ECO:0000313" key="1">
    <source>
        <dbReference type="EMBL" id="RLG69280.1"/>
    </source>
</evidence>
<feature type="non-terminal residue" evidence="1">
    <location>
        <position position="92"/>
    </location>
</feature>
<dbReference type="EMBL" id="QMWO01000088">
    <property type="protein sequence ID" value="RLG69280.1"/>
    <property type="molecule type" value="Genomic_DNA"/>
</dbReference>
<dbReference type="PANTHER" id="PTHR33969:SF2">
    <property type="entry name" value="SEGREGATION AND CONDENSATION PROTEIN A"/>
    <property type="match status" value="1"/>
</dbReference>
<name>A0A497JGN5_9ARCH</name>
<evidence type="ECO:0000313" key="2">
    <source>
        <dbReference type="Proteomes" id="UP000277633"/>
    </source>
</evidence>
<dbReference type="Proteomes" id="UP000277633">
    <property type="component" value="Unassembled WGS sequence"/>
</dbReference>
<dbReference type="PANTHER" id="PTHR33969">
    <property type="entry name" value="SEGREGATION AND CONDENSATION PROTEIN A"/>
    <property type="match status" value="1"/>
</dbReference>
<evidence type="ECO:0008006" key="3">
    <source>
        <dbReference type="Google" id="ProtNLM"/>
    </source>
</evidence>
<sequence>MNKELNEQESIDLVGLIEQPTWKSILLDLVRKEKMDVWAIDLVELSQKYLQRIQELKENNLRIPANAMLACAILLKLKSRTIKLPHEEEEKK</sequence>